<dbReference type="Pfam" id="PF25390">
    <property type="entry name" value="WD40_RLD"/>
    <property type="match status" value="1"/>
</dbReference>
<feature type="chain" id="PRO_5003308564" evidence="3">
    <location>
        <begin position="20"/>
        <end position="694"/>
    </location>
</feature>
<sequence>MRKNSIVLVSILMVLFVFASCNGNLCVSHDNDVHFSTEIGRKATANSEWQADDEVSIYMVAHDALAASATTERTNQAYTADTASETSAFSPADNANTLKWDDISTNPAPFFDFISYYPYVSSIANTTALPIHVYPGSGEQDTGKADFLWGRTDNVQNNTSTVHLKLEHMLSRLIVNISPSTTVDATAINDATGGFTATVRGLNTQTSINLNDGTLDAASVIESIVMKDISDTLTQSERNEGKRRFEAVLIPVGNTFALTNVSLEFVLTGGAGAGTYTWKPSTTGAVADGDKHLIHFDKGKQHVYNMTLNTEADEVAVAAIQIEIKDWDDGDGINGAAEKAYSLTFGDNGATRGSAPERMYAHEGNQITLPDPGSLEKDIHYFYGWNTLPDGNGSYYAAGESFTMPANDVMLYAQWLVKVKSVSAGDEYTMILKKDGTLWATGDNWAGQLGLGAGSTYTTSTPVQVKGSGGDGFMTDVEAVFTGAYHTMLLKNDRTLWAIGFNRYGQLGDGTSGDLNNKKTPVQVTSMNIDPGSPVVTVSAGNFYTMIVKKDGTLWATGRNEYGQLGDGTIIDKAIPVQIKDDTDGSVKMTDVAAVSAGKLHTMIVKKDGTLWATGLNDSGQLGDDTTENRNISVQVKGFGGVGFMTDVAAVFSGENYTMILKKDGTLWATGQNSTGQLGNGDTHVRKTPVQIIL</sequence>
<dbReference type="SUPFAM" id="SSF50985">
    <property type="entry name" value="RCC1/BLIP-II"/>
    <property type="match status" value="1"/>
</dbReference>
<dbReference type="InterPro" id="IPR013378">
    <property type="entry name" value="InlB-like_B-rpt"/>
</dbReference>
<evidence type="ECO:0000256" key="2">
    <source>
        <dbReference type="ARBA" id="ARBA00022737"/>
    </source>
</evidence>
<dbReference type="Gene3D" id="2.130.10.30">
    <property type="entry name" value="Regulator of chromosome condensation 1/beta-lactamase-inhibitor protein II"/>
    <property type="match status" value="1"/>
</dbReference>
<organism evidence="5 6">
    <name type="scientific">Parasphaerochaeta coccoides (strain ATCC BAA-1237 / DSM 17374 / SPN1)</name>
    <name type="common">Sphaerochaeta coccoides</name>
    <dbReference type="NCBI Taxonomy" id="760011"/>
    <lineage>
        <taxon>Bacteria</taxon>
        <taxon>Pseudomonadati</taxon>
        <taxon>Spirochaetota</taxon>
        <taxon>Spirochaetia</taxon>
        <taxon>Spirochaetales</taxon>
        <taxon>Sphaerochaetaceae</taxon>
        <taxon>Parasphaerochaeta</taxon>
    </lineage>
</organism>
<dbReference type="eggNOG" id="COG4886">
    <property type="taxonomic scope" value="Bacteria"/>
</dbReference>
<dbReference type="CDD" id="cd13121">
    <property type="entry name" value="BF2867_like_C"/>
    <property type="match status" value="1"/>
</dbReference>
<proteinExistence type="predicted"/>
<dbReference type="GO" id="GO:0005085">
    <property type="term" value="F:guanyl-nucleotide exchange factor activity"/>
    <property type="evidence" value="ECO:0007669"/>
    <property type="project" value="TreeGrafter"/>
</dbReference>
<dbReference type="KEGG" id="scc:Spico_0788"/>
<dbReference type="PANTHER" id="PTHR45982">
    <property type="entry name" value="REGULATOR OF CHROMOSOME CONDENSATION"/>
    <property type="match status" value="1"/>
</dbReference>
<dbReference type="Proteomes" id="UP000007939">
    <property type="component" value="Chromosome"/>
</dbReference>
<dbReference type="AlphaFoldDB" id="F4GHB4"/>
<feature type="domain" description="RCC1-like" evidence="4">
    <location>
        <begin position="418"/>
        <end position="692"/>
    </location>
</feature>
<dbReference type="PROSITE" id="PS50012">
    <property type="entry name" value="RCC1_3"/>
    <property type="match status" value="5"/>
</dbReference>
<dbReference type="InterPro" id="IPR000408">
    <property type="entry name" value="Reg_chr_condens"/>
</dbReference>
<keyword evidence="1" id="KW-0344">Guanine-nucleotide releasing factor</keyword>
<dbReference type="InterPro" id="IPR025049">
    <property type="entry name" value="Mfa-like_1"/>
</dbReference>
<dbReference type="EMBL" id="CP002659">
    <property type="protein sequence ID" value="AEC02013.1"/>
    <property type="molecule type" value="Genomic_DNA"/>
</dbReference>
<feature type="signal peptide" evidence="3">
    <location>
        <begin position="1"/>
        <end position="19"/>
    </location>
</feature>
<evidence type="ECO:0000313" key="6">
    <source>
        <dbReference type="Proteomes" id="UP000007939"/>
    </source>
</evidence>
<protein>
    <submittedName>
        <fullName evidence="5">Regulator of chromosome condensation RCC1</fullName>
    </submittedName>
</protein>
<dbReference type="InterPro" id="IPR058923">
    <property type="entry name" value="RCC1-like_dom"/>
</dbReference>
<dbReference type="Pfam" id="PF09479">
    <property type="entry name" value="Flg_new"/>
    <property type="match status" value="1"/>
</dbReference>
<keyword evidence="3" id="KW-0732">Signal</keyword>
<evidence type="ECO:0000256" key="1">
    <source>
        <dbReference type="ARBA" id="ARBA00022658"/>
    </source>
</evidence>
<dbReference type="InterPro" id="IPR042278">
    <property type="entry name" value="Mfa-like_1_N"/>
</dbReference>
<dbReference type="InterPro" id="IPR009091">
    <property type="entry name" value="RCC1/BLIP-II"/>
</dbReference>
<evidence type="ECO:0000259" key="4">
    <source>
        <dbReference type="Pfam" id="PF25390"/>
    </source>
</evidence>
<gene>
    <name evidence="5" type="ordered locus">Spico_0788</name>
</gene>
<dbReference type="PANTHER" id="PTHR45982:SF1">
    <property type="entry name" value="REGULATOR OF CHROMOSOME CONDENSATION"/>
    <property type="match status" value="1"/>
</dbReference>
<dbReference type="Gene3D" id="2.60.40.2630">
    <property type="match status" value="1"/>
</dbReference>
<dbReference type="Pfam" id="PF13149">
    <property type="entry name" value="Mfa_like_1"/>
    <property type="match status" value="1"/>
</dbReference>
<evidence type="ECO:0000313" key="5">
    <source>
        <dbReference type="EMBL" id="AEC02013.1"/>
    </source>
</evidence>
<dbReference type="InterPro" id="IPR051553">
    <property type="entry name" value="Ran_GTPase-activating"/>
</dbReference>
<dbReference type="RefSeq" id="WP_013739409.1">
    <property type="nucleotide sequence ID" value="NC_015436.1"/>
</dbReference>
<reference evidence="5 6" key="2">
    <citation type="journal article" date="2012" name="Stand. Genomic Sci.">
        <title>Complete genome sequence of the termite hindgut bacterium Spirochaeta coccoides type strain (SPN1(T)), reclassification in the genus Sphaerochaeta as Sphaerochaeta coccoides comb. nov. and emendations of the family Spirochaetaceae and the genus Sphaerochaeta.</title>
        <authorList>
            <person name="Abt B."/>
            <person name="Han C."/>
            <person name="Scheuner C."/>
            <person name="Lu M."/>
            <person name="Lapidus A."/>
            <person name="Nolan M."/>
            <person name="Lucas S."/>
            <person name="Hammon N."/>
            <person name="Deshpande S."/>
            <person name="Cheng J.F."/>
            <person name="Tapia R."/>
            <person name="Goodwin L.A."/>
            <person name="Pitluck S."/>
            <person name="Liolios K."/>
            <person name="Pagani I."/>
            <person name="Ivanova N."/>
            <person name="Mavromatis K."/>
            <person name="Mikhailova N."/>
            <person name="Huntemann M."/>
            <person name="Pati A."/>
            <person name="Chen A."/>
            <person name="Palaniappan K."/>
            <person name="Land M."/>
            <person name="Hauser L."/>
            <person name="Brambilla E.M."/>
            <person name="Rohde M."/>
            <person name="Spring S."/>
            <person name="Gronow S."/>
            <person name="Goker M."/>
            <person name="Woyke T."/>
            <person name="Bristow J."/>
            <person name="Eisen J.A."/>
            <person name="Markowitz V."/>
            <person name="Hugenholtz P."/>
            <person name="Kyrpides N.C."/>
            <person name="Klenk H.P."/>
            <person name="Detter J.C."/>
        </authorList>
    </citation>
    <scope>NUCLEOTIDE SEQUENCE [LARGE SCALE GENOMIC DNA]</scope>
    <source>
        <strain evidence="6">ATCC BAA-1237 / DSM 17374 / SPN1</strain>
    </source>
</reference>
<keyword evidence="2" id="KW-0677">Repeat</keyword>
<dbReference type="HOGENOM" id="CLU_019687_0_0_12"/>
<keyword evidence="6" id="KW-1185">Reference proteome</keyword>
<name>F4GHB4_PARC1</name>
<reference evidence="6" key="1">
    <citation type="submission" date="2011-04" db="EMBL/GenBank/DDBJ databases">
        <title>The complete genome of Spirochaeta coccoides DSM 17374.</title>
        <authorList>
            <person name="Lucas S."/>
            <person name="Copeland A."/>
            <person name="Lapidus A."/>
            <person name="Bruce D."/>
            <person name="Goodwin L."/>
            <person name="Pitluck S."/>
            <person name="Peters L."/>
            <person name="Kyrpides N."/>
            <person name="Mavromatis K."/>
            <person name="Pagani I."/>
            <person name="Ivanova N."/>
            <person name="Ovchinnikova G."/>
            <person name="Lu M."/>
            <person name="Detter J.C."/>
            <person name="Tapia R."/>
            <person name="Han C."/>
            <person name="Land M."/>
            <person name="Hauser L."/>
            <person name="Markowitz V."/>
            <person name="Cheng J.-F."/>
            <person name="Hugenholtz P."/>
            <person name="Woyke T."/>
            <person name="Wu D."/>
            <person name="Spring S."/>
            <person name="Schroeder M."/>
            <person name="Brambilla E."/>
            <person name="Klenk H.-P."/>
            <person name="Eisen J.A."/>
        </authorList>
    </citation>
    <scope>NUCLEOTIDE SEQUENCE [LARGE SCALE GENOMIC DNA]</scope>
    <source>
        <strain evidence="6">ATCC BAA-1237 / DSM 17374 / SPN1</strain>
    </source>
</reference>
<dbReference type="Gene3D" id="2.60.40.2620">
    <property type="entry name" value="Fimbrillin-like"/>
    <property type="match status" value="1"/>
</dbReference>
<accession>F4GHB4</accession>
<dbReference type="PROSITE" id="PS51257">
    <property type="entry name" value="PROKAR_LIPOPROTEIN"/>
    <property type="match status" value="1"/>
</dbReference>
<dbReference type="GO" id="GO:0005737">
    <property type="term" value="C:cytoplasm"/>
    <property type="evidence" value="ECO:0007669"/>
    <property type="project" value="TreeGrafter"/>
</dbReference>
<evidence type="ECO:0000256" key="3">
    <source>
        <dbReference type="SAM" id="SignalP"/>
    </source>
</evidence>
<dbReference type="PRINTS" id="PR00633">
    <property type="entry name" value="RCCNDNSATION"/>
</dbReference>
<dbReference type="CDD" id="cd13120">
    <property type="entry name" value="BF2867_like_N"/>
    <property type="match status" value="1"/>
</dbReference>
<dbReference type="eggNOG" id="COG5184">
    <property type="taxonomic scope" value="Bacteria"/>
</dbReference>